<name>A0A8T0GUN3_CERPU</name>
<dbReference type="Proteomes" id="UP000822688">
    <property type="component" value="Chromosome 9"/>
</dbReference>
<evidence type="ECO:0000256" key="1">
    <source>
        <dbReference type="ARBA" id="ARBA00004608"/>
    </source>
</evidence>
<dbReference type="GO" id="GO:0005771">
    <property type="term" value="C:multivesicular body"/>
    <property type="evidence" value="ECO:0007669"/>
    <property type="project" value="TreeGrafter"/>
</dbReference>
<dbReference type="PANTHER" id="PTHR22761">
    <property type="entry name" value="CHARGED MULTIVESICULAR BODY PROTEIN"/>
    <property type="match status" value="1"/>
</dbReference>
<protein>
    <submittedName>
        <fullName evidence="9">Uncharacterized protein</fullName>
    </submittedName>
</protein>
<keyword evidence="7" id="KW-0175">Coiled coil</keyword>
<dbReference type="Pfam" id="PF03357">
    <property type="entry name" value="Snf7"/>
    <property type="match status" value="1"/>
</dbReference>
<reference evidence="9" key="1">
    <citation type="submission" date="2020-06" db="EMBL/GenBank/DDBJ databases">
        <title>WGS assembly of Ceratodon purpureus strain R40.</title>
        <authorList>
            <person name="Carey S.B."/>
            <person name="Jenkins J."/>
            <person name="Shu S."/>
            <person name="Lovell J.T."/>
            <person name="Sreedasyam A."/>
            <person name="Maumus F."/>
            <person name="Tiley G.P."/>
            <person name="Fernandez-Pozo N."/>
            <person name="Barry K."/>
            <person name="Chen C."/>
            <person name="Wang M."/>
            <person name="Lipzen A."/>
            <person name="Daum C."/>
            <person name="Saski C.A."/>
            <person name="Payton A.C."/>
            <person name="Mcbreen J.C."/>
            <person name="Conrad R.E."/>
            <person name="Kollar L.M."/>
            <person name="Olsson S."/>
            <person name="Huttunen S."/>
            <person name="Landis J.B."/>
            <person name="Wickett N.J."/>
            <person name="Johnson M.G."/>
            <person name="Rensing S.A."/>
            <person name="Grimwood J."/>
            <person name="Schmutz J."/>
            <person name="Mcdaniel S.F."/>
        </authorList>
    </citation>
    <scope>NUCLEOTIDE SEQUENCE</scope>
    <source>
        <strain evidence="9">R40</strain>
    </source>
</reference>
<evidence type="ECO:0000256" key="8">
    <source>
        <dbReference type="SAM" id="MobiDB-lite"/>
    </source>
</evidence>
<dbReference type="GO" id="GO:0015031">
    <property type="term" value="P:protein transport"/>
    <property type="evidence" value="ECO:0007669"/>
    <property type="project" value="UniProtKB-KW"/>
</dbReference>
<dbReference type="GO" id="GO:0032511">
    <property type="term" value="P:late endosome to vacuole transport via multivesicular body sorting pathway"/>
    <property type="evidence" value="ECO:0007669"/>
    <property type="project" value="TreeGrafter"/>
</dbReference>
<dbReference type="EMBL" id="CM026430">
    <property type="protein sequence ID" value="KAG0562069.1"/>
    <property type="molecule type" value="Genomic_DNA"/>
</dbReference>
<dbReference type="InterPro" id="IPR005024">
    <property type="entry name" value="Snf7_fam"/>
</dbReference>
<evidence type="ECO:0000256" key="5">
    <source>
        <dbReference type="ARBA" id="ARBA00022927"/>
    </source>
</evidence>
<dbReference type="GO" id="GO:0006900">
    <property type="term" value="P:vesicle budding from membrane"/>
    <property type="evidence" value="ECO:0007669"/>
    <property type="project" value="TreeGrafter"/>
</dbReference>
<feature type="compositionally biased region" description="Basic and acidic residues" evidence="8">
    <location>
        <begin position="257"/>
        <end position="279"/>
    </location>
</feature>
<keyword evidence="3" id="KW-0813">Transport</keyword>
<dbReference type="AlphaFoldDB" id="A0A8T0GUN3"/>
<proteinExistence type="inferred from homology"/>
<dbReference type="Gene3D" id="1.10.287.1060">
    <property type="entry name" value="ESAT-6-like"/>
    <property type="match status" value="1"/>
</dbReference>
<accession>A0A8T0GUN3</accession>
<evidence type="ECO:0000256" key="4">
    <source>
        <dbReference type="ARBA" id="ARBA00022753"/>
    </source>
</evidence>
<comment type="subcellular location">
    <subcellularLocation>
        <location evidence="1">Endosome membrane</location>
    </subcellularLocation>
</comment>
<sequence>MGNLLAKKKVQVTDVDRAILSLKTQRRKLQTHQRQLEAVIEREKEVARELVREKRRDRALTALKKKKVQEDLLKQVDVWLSNVEQQLSDIDVASKQKAVFESLKTGNTAIKKLQSEFTLEDVQKLMDDTADAKAYQDELSAALGEQLSAEDEEAVMAEFDELEELMATEEMPDVPLSTIQPPEEDLVEPSEPLREPIAELAEAPVRHVSKKEAIAEPAEAPVRQESKKASVHDPEADDEEDDEVLDLPAVPTSPVRRKQEEAPEKAKSKVRAREEPLAA</sequence>
<evidence type="ECO:0000313" key="9">
    <source>
        <dbReference type="EMBL" id="KAG0562069.1"/>
    </source>
</evidence>
<organism evidence="9 10">
    <name type="scientific">Ceratodon purpureus</name>
    <name type="common">Fire moss</name>
    <name type="synonym">Dicranum purpureum</name>
    <dbReference type="NCBI Taxonomy" id="3225"/>
    <lineage>
        <taxon>Eukaryota</taxon>
        <taxon>Viridiplantae</taxon>
        <taxon>Streptophyta</taxon>
        <taxon>Embryophyta</taxon>
        <taxon>Bryophyta</taxon>
        <taxon>Bryophytina</taxon>
        <taxon>Bryopsida</taxon>
        <taxon>Dicranidae</taxon>
        <taxon>Pseudoditrichales</taxon>
        <taxon>Ditrichaceae</taxon>
        <taxon>Ceratodon</taxon>
    </lineage>
</organism>
<keyword evidence="6" id="KW-0472">Membrane</keyword>
<keyword evidence="5" id="KW-0653">Protein transport</keyword>
<feature type="region of interest" description="Disordered" evidence="8">
    <location>
        <begin position="172"/>
        <end position="279"/>
    </location>
</feature>
<evidence type="ECO:0000256" key="3">
    <source>
        <dbReference type="ARBA" id="ARBA00022448"/>
    </source>
</evidence>
<gene>
    <name evidence="9" type="ORF">KC19_9G115500</name>
</gene>
<feature type="compositionally biased region" description="Acidic residues" evidence="8">
    <location>
        <begin position="235"/>
        <end position="245"/>
    </location>
</feature>
<dbReference type="GO" id="GO:0000815">
    <property type="term" value="C:ESCRT III complex"/>
    <property type="evidence" value="ECO:0007669"/>
    <property type="project" value="TreeGrafter"/>
</dbReference>
<comment type="caution">
    <text evidence="9">The sequence shown here is derived from an EMBL/GenBank/DDBJ whole genome shotgun (WGS) entry which is preliminary data.</text>
</comment>
<comment type="similarity">
    <text evidence="2">Belongs to the SNF7 family.</text>
</comment>
<evidence type="ECO:0000256" key="6">
    <source>
        <dbReference type="ARBA" id="ARBA00023136"/>
    </source>
</evidence>
<feature type="coiled-coil region" evidence="7">
    <location>
        <begin position="22"/>
        <end position="53"/>
    </location>
</feature>
<keyword evidence="4" id="KW-0967">Endosome</keyword>
<evidence type="ECO:0000256" key="2">
    <source>
        <dbReference type="ARBA" id="ARBA00006190"/>
    </source>
</evidence>
<evidence type="ECO:0000313" key="10">
    <source>
        <dbReference type="Proteomes" id="UP000822688"/>
    </source>
</evidence>
<feature type="compositionally biased region" description="Basic and acidic residues" evidence="8">
    <location>
        <begin position="222"/>
        <end position="234"/>
    </location>
</feature>
<evidence type="ECO:0000256" key="7">
    <source>
        <dbReference type="SAM" id="Coils"/>
    </source>
</evidence>
<dbReference type="PANTHER" id="PTHR22761:SF5">
    <property type="entry name" value="CHARGED MULTIVESICULAR BODY PROTEIN 6"/>
    <property type="match status" value="1"/>
</dbReference>
<keyword evidence="10" id="KW-1185">Reference proteome</keyword>